<proteinExistence type="predicted"/>
<evidence type="ECO:0000313" key="2">
    <source>
        <dbReference type="EMBL" id="NMP03670.1"/>
    </source>
</evidence>
<reference evidence="2 3" key="1">
    <citation type="submission" date="2020-04" db="EMBL/GenBank/DDBJ databases">
        <title>Genome sequencing and assembly of Pseudoalteromonas arctica.</title>
        <authorList>
            <person name="Cook G.M."/>
        </authorList>
    </citation>
    <scope>NUCLEOTIDE SEQUENCE [LARGE SCALE GENOMIC DNA]</scope>
    <source>
        <strain evidence="2 3">NEC-BIFX-2020_001</strain>
    </source>
</reference>
<dbReference type="RefSeq" id="WP_169044621.1">
    <property type="nucleotide sequence ID" value="NZ_JABBYB010000008.1"/>
</dbReference>
<evidence type="ECO:0000256" key="1">
    <source>
        <dbReference type="SAM" id="MobiDB-lite"/>
    </source>
</evidence>
<evidence type="ECO:0000313" key="3">
    <source>
        <dbReference type="Proteomes" id="UP000549590"/>
    </source>
</evidence>
<gene>
    <name evidence="2" type="ORF">HHE94_13265</name>
</gene>
<organism evidence="2 3">
    <name type="scientific">Pseudoalteromonas arctica</name>
    <dbReference type="NCBI Taxonomy" id="394751"/>
    <lineage>
        <taxon>Bacteria</taxon>
        <taxon>Pseudomonadati</taxon>
        <taxon>Pseudomonadota</taxon>
        <taxon>Gammaproteobacteria</taxon>
        <taxon>Alteromonadales</taxon>
        <taxon>Pseudoalteromonadaceae</taxon>
        <taxon>Pseudoalteromonas</taxon>
    </lineage>
</organism>
<sequence>MKDEIKSSHKTLTSPAEEYQNKACVEPIPTNKSGNLAEKAEKQNINNDLKKQNAKANPNPIFKHSMHKNKPHNNSIRKTSEIRQFATKKHPNDVEMQQFEYEEQVESKAFMDKDAIEQNIKAFAIKEHTDDYSLQQYVYGEQVKSKAFMDEDTAERDIKAFAVKEHPDDYSLQQYVYEEQVKSKAFMDEEATEQDIKTFAVEEHPDDYSLQQYVYEERVEAR</sequence>
<accession>A0AAP6Y5N5</accession>
<protein>
    <submittedName>
        <fullName evidence="2">Uncharacterized protein</fullName>
    </submittedName>
</protein>
<dbReference type="Proteomes" id="UP000549590">
    <property type="component" value="Unassembled WGS sequence"/>
</dbReference>
<feature type="region of interest" description="Disordered" evidence="1">
    <location>
        <begin position="1"/>
        <end position="76"/>
    </location>
</feature>
<dbReference type="AlphaFoldDB" id="A0AAP6Y5N5"/>
<name>A0AAP6Y5N5_9GAMM</name>
<comment type="caution">
    <text evidence="2">The sequence shown here is derived from an EMBL/GenBank/DDBJ whole genome shotgun (WGS) entry which is preliminary data.</text>
</comment>
<dbReference type="EMBL" id="JABBYB010000008">
    <property type="protein sequence ID" value="NMP03670.1"/>
    <property type="molecule type" value="Genomic_DNA"/>
</dbReference>